<evidence type="ECO:0000256" key="5">
    <source>
        <dbReference type="ARBA" id="ARBA00022984"/>
    </source>
</evidence>
<feature type="signal peptide" evidence="8">
    <location>
        <begin position="1"/>
        <end position="27"/>
    </location>
</feature>
<organism evidence="10 11">
    <name type="scientific">Nonomuraea indica</name>
    <dbReference type="NCBI Taxonomy" id="1581193"/>
    <lineage>
        <taxon>Bacteria</taxon>
        <taxon>Bacillati</taxon>
        <taxon>Actinomycetota</taxon>
        <taxon>Actinomycetes</taxon>
        <taxon>Streptosporangiales</taxon>
        <taxon>Streptosporangiaceae</taxon>
        <taxon>Nonomuraea</taxon>
    </lineage>
</organism>
<evidence type="ECO:0000259" key="9">
    <source>
        <dbReference type="Pfam" id="PF00768"/>
    </source>
</evidence>
<evidence type="ECO:0000256" key="1">
    <source>
        <dbReference type="ARBA" id="ARBA00007164"/>
    </source>
</evidence>
<evidence type="ECO:0000256" key="6">
    <source>
        <dbReference type="ARBA" id="ARBA00023316"/>
    </source>
</evidence>
<dbReference type="EC" id="3.4.-.-" evidence="10"/>
<dbReference type="InterPro" id="IPR018044">
    <property type="entry name" value="Peptidase_S11"/>
</dbReference>
<keyword evidence="2 8" id="KW-0732">Signal</keyword>
<evidence type="ECO:0000256" key="3">
    <source>
        <dbReference type="ARBA" id="ARBA00022801"/>
    </source>
</evidence>
<dbReference type="GO" id="GO:0004180">
    <property type="term" value="F:carboxypeptidase activity"/>
    <property type="evidence" value="ECO:0007669"/>
    <property type="project" value="UniProtKB-KW"/>
</dbReference>
<keyword evidence="10" id="KW-0645">Protease</keyword>
<keyword evidence="3 10" id="KW-0378">Hydrolase</keyword>
<dbReference type="InterPro" id="IPR001967">
    <property type="entry name" value="Peptidase_S11_N"/>
</dbReference>
<sequence length="322" mass="33345">MHDRKAPLLLCAGALALLTGFAAPAHARTAAPQPASAATLAATSGATAPSTASSAAPATALPVAGSRAAAEPPTVYGKAAILVDAETGAVRFGEAENRRMPIASLTKTMTAYLVLKSARPGDLVEVRPEDARYAREGGGTTAYLRPGDRLPVKDMLYALMLPSGADAAHALARTYGPGVAGFVAKMNATAKQLGMNDTFYVNADGLPMPGSDGYSTARDQAVLGVQALRDPLLRQVTSTRRYTTARTGTHRSYTWSNTNRLLGSPGAVGLKTGFTRAAGFSLAFAGERDGRLLVGVLLGESVSSRRFDTARALLDWGGRVGV</sequence>
<reference evidence="10 11" key="1">
    <citation type="submission" date="2024-10" db="EMBL/GenBank/DDBJ databases">
        <title>The Natural Products Discovery Center: Release of the First 8490 Sequenced Strains for Exploring Actinobacteria Biosynthetic Diversity.</title>
        <authorList>
            <person name="Kalkreuter E."/>
            <person name="Kautsar S.A."/>
            <person name="Yang D."/>
            <person name="Bader C.D."/>
            <person name="Teijaro C.N."/>
            <person name="Fluegel L."/>
            <person name="Davis C.M."/>
            <person name="Simpson J.R."/>
            <person name="Lauterbach L."/>
            <person name="Steele A.D."/>
            <person name="Gui C."/>
            <person name="Meng S."/>
            <person name="Li G."/>
            <person name="Viehrig K."/>
            <person name="Ye F."/>
            <person name="Su P."/>
            <person name="Kiefer A.F."/>
            <person name="Nichols A."/>
            <person name="Cepeda A.J."/>
            <person name="Yan W."/>
            <person name="Fan B."/>
            <person name="Jiang Y."/>
            <person name="Adhikari A."/>
            <person name="Zheng C.-J."/>
            <person name="Schuster L."/>
            <person name="Cowan T.M."/>
            <person name="Smanski M.J."/>
            <person name="Chevrette M.G."/>
            <person name="De Carvalho L.P.S."/>
            <person name="Shen B."/>
        </authorList>
    </citation>
    <scope>NUCLEOTIDE SEQUENCE [LARGE SCALE GENOMIC DNA]</scope>
    <source>
        <strain evidence="10 11">NPDC049503</strain>
    </source>
</reference>
<dbReference type="InterPro" id="IPR012338">
    <property type="entry name" value="Beta-lactam/transpept-like"/>
</dbReference>
<evidence type="ECO:0000313" key="10">
    <source>
        <dbReference type="EMBL" id="MFI7439634.1"/>
    </source>
</evidence>
<keyword evidence="10" id="KW-0121">Carboxypeptidase</keyword>
<dbReference type="Gene3D" id="3.40.710.10">
    <property type="entry name" value="DD-peptidase/beta-lactamase superfamily"/>
    <property type="match status" value="1"/>
</dbReference>
<proteinExistence type="inferred from homology"/>
<comment type="caution">
    <text evidence="10">The sequence shown here is derived from an EMBL/GenBank/DDBJ whole genome shotgun (WGS) entry which is preliminary data.</text>
</comment>
<keyword evidence="5" id="KW-0573">Peptidoglycan synthesis</keyword>
<accession>A0ABW7ZYQ3</accession>
<dbReference type="Proteomes" id="UP001612928">
    <property type="component" value="Unassembled WGS sequence"/>
</dbReference>
<keyword evidence="6" id="KW-0961">Cell wall biogenesis/degradation</keyword>
<name>A0ABW7ZYQ3_9ACTN</name>
<protein>
    <submittedName>
        <fullName evidence="10">D-alanyl-D-alanine carboxypeptidase family protein</fullName>
        <ecNumber evidence="10">3.4.-.-</ecNumber>
    </submittedName>
</protein>
<comment type="similarity">
    <text evidence="1 7">Belongs to the peptidase S11 family.</text>
</comment>
<dbReference type="Pfam" id="PF00768">
    <property type="entry name" value="Peptidase_S11"/>
    <property type="match status" value="1"/>
</dbReference>
<gene>
    <name evidence="10" type="ORF">ACIBP5_06700</name>
</gene>
<evidence type="ECO:0000256" key="2">
    <source>
        <dbReference type="ARBA" id="ARBA00022729"/>
    </source>
</evidence>
<dbReference type="PANTHER" id="PTHR21581:SF33">
    <property type="entry name" value="D-ALANYL-D-ALANINE CARBOXYPEPTIDASE DACB"/>
    <property type="match status" value="1"/>
</dbReference>
<evidence type="ECO:0000256" key="8">
    <source>
        <dbReference type="SAM" id="SignalP"/>
    </source>
</evidence>
<dbReference type="SUPFAM" id="SSF56601">
    <property type="entry name" value="beta-lactamase/transpeptidase-like"/>
    <property type="match status" value="1"/>
</dbReference>
<keyword evidence="11" id="KW-1185">Reference proteome</keyword>
<dbReference type="EMBL" id="JBITMB010000002">
    <property type="protein sequence ID" value="MFI7439634.1"/>
    <property type="molecule type" value="Genomic_DNA"/>
</dbReference>
<evidence type="ECO:0000256" key="4">
    <source>
        <dbReference type="ARBA" id="ARBA00022960"/>
    </source>
</evidence>
<evidence type="ECO:0000313" key="11">
    <source>
        <dbReference type="Proteomes" id="UP001612928"/>
    </source>
</evidence>
<dbReference type="PRINTS" id="PR00725">
    <property type="entry name" value="DADACBPTASE1"/>
</dbReference>
<feature type="domain" description="Peptidase S11 D-alanyl-D-alanine carboxypeptidase A N-terminal" evidence="9">
    <location>
        <begin position="69"/>
        <end position="300"/>
    </location>
</feature>
<dbReference type="RefSeq" id="WP_397019281.1">
    <property type="nucleotide sequence ID" value="NZ_JBITMB010000002.1"/>
</dbReference>
<feature type="chain" id="PRO_5047228382" evidence="8">
    <location>
        <begin position="28"/>
        <end position="322"/>
    </location>
</feature>
<evidence type="ECO:0000256" key="7">
    <source>
        <dbReference type="RuleBase" id="RU004016"/>
    </source>
</evidence>
<dbReference type="PANTHER" id="PTHR21581">
    <property type="entry name" value="D-ALANYL-D-ALANINE CARBOXYPEPTIDASE"/>
    <property type="match status" value="1"/>
</dbReference>
<keyword evidence="4" id="KW-0133">Cell shape</keyword>